<dbReference type="SUPFAM" id="SSF81301">
    <property type="entry name" value="Nucleotidyltransferase"/>
    <property type="match status" value="1"/>
</dbReference>
<evidence type="ECO:0000313" key="2">
    <source>
        <dbReference type="EMBL" id="MCZ4245467.1"/>
    </source>
</evidence>
<organism evidence="2 3">
    <name type="scientific">Pedobacter punctiformis</name>
    <dbReference type="NCBI Taxonomy" id="3004097"/>
    <lineage>
        <taxon>Bacteria</taxon>
        <taxon>Pseudomonadati</taxon>
        <taxon>Bacteroidota</taxon>
        <taxon>Sphingobacteriia</taxon>
        <taxon>Sphingobacteriales</taxon>
        <taxon>Sphingobacteriaceae</taxon>
        <taxon>Pedobacter</taxon>
    </lineage>
</organism>
<name>A0ABT4LC15_9SPHI</name>
<dbReference type="SMART" id="SM00954">
    <property type="entry name" value="RelA_SpoT"/>
    <property type="match status" value="1"/>
</dbReference>
<dbReference type="EMBL" id="JAPWGM010000006">
    <property type="protein sequence ID" value="MCZ4245467.1"/>
    <property type="molecule type" value="Genomic_DNA"/>
</dbReference>
<comment type="caution">
    <text evidence="2">The sequence shown here is derived from an EMBL/GenBank/DDBJ whole genome shotgun (WGS) entry which is preliminary data.</text>
</comment>
<dbReference type="Gene3D" id="3.30.460.10">
    <property type="entry name" value="Beta Polymerase, domain 2"/>
    <property type="match status" value="1"/>
</dbReference>
<dbReference type="RefSeq" id="WP_269428522.1">
    <property type="nucleotide sequence ID" value="NZ_JAPWGM010000006.1"/>
</dbReference>
<dbReference type="InterPro" id="IPR007685">
    <property type="entry name" value="RelA_SpoT"/>
</dbReference>
<reference evidence="2" key="1">
    <citation type="submission" date="2022-12" db="EMBL/GenBank/DDBJ databases">
        <title>Genome sequence of HCMS5-2.</title>
        <authorList>
            <person name="Woo H."/>
        </authorList>
    </citation>
    <scope>NUCLEOTIDE SEQUENCE</scope>
    <source>
        <strain evidence="2">HCMS5-2</strain>
    </source>
</reference>
<protein>
    <recommendedName>
        <fullName evidence="1">RelA/SpoT domain-containing protein</fullName>
    </recommendedName>
</protein>
<gene>
    <name evidence="2" type="ORF">O0955_15770</name>
</gene>
<accession>A0ABT4LC15</accession>
<sequence length="488" mass="56450">MSNIINDSINIYRRLQKIYTESIFENLQTPADKLKKIFSDLLDSKSQEYHLSKKNSVYDTKYYYIKTRIKAPSSFYEKLIRKEVGVKLVNQLDLLSKTEDVIDEKKGDIINAIQKLDDIIGLRIVTELKQDCQSVHNLLINSVDVFLTNDIKFENLTVQQPDKMRNGLEIYRLKGRFQGIYGFELQIKSKINETWGDLDHTLFYKDYSISPIKDTVQITMNNVGLLLDKIEALLFDLRESGGKYDNNSAYLSIQKAFEDELSPLLMAKYGVNYNIRELSGYLRHFKTKFELGNQKLQDLNFDYLDLKPEDETLKKYIGIRSNSLVLMNLETIYLNWLQLSGTNVEQQNIDEVLLVYLQTLSEFVSESIEDAEFNFDTYFKTLINYSASAEIFLNPLKHQDVLAIQNRVKEILEDTYSGEADLLQKVANLFSILYFNGNHADFVTSLEGEGIDINSAIFAIKDQVSDKLNPIDDKVEEIVINFLENLTK</sequence>
<dbReference type="InterPro" id="IPR043519">
    <property type="entry name" value="NT_sf"/>
</dbReference>
<dbReference type="Pfam" id="PF04607">
    <property type="entry name" value="RelA_SpoT"/>
    <property type="match status" value="1"/>
</dbReference>
<proteinExistence type="predicted"/>
<evidence type="ECO:0000259" key="1">
    <source>
        <dbReference type="SMART" id="SM00954"/>
    </source>
</evidence>
<feature type="domain" description="RelA/SpoT" evidence="1">
    <location>
        <begin position="67"/>
        <end position="210"/>
    </location>
</feature>
<dbReference type="Proteomes" id="UP001144347">
    <property type="component" value="Unassembled WGS sequence"/>
</dbReference>
<evidence type="ECO:0000313" key="3">
    <source>
        <dbReference type="Proteomes" id="UP001144347"/>
    </source>
</evidence>
<keyword evidence="3" id="KW-1185">Reference proteome</keyword>